<name>A0A672VCR3_STRHB</name>
<feature type="compositionally biased region" description="Basic and acidic residues" evidence="12">
    <location>
        <begin position="605"/>
        <end position="614"/>
    </location>
</feature>
<dbReference type="InterPro" id="IPR029300">
    <property type="entry name" value="CEP170_C"/>
</dbReference>
<dbReference type="SUPFAM" id="SSF49879">
    <property type="entry name" value="SMAD/FHA domain"/>
    <property type="match status" value="1"/>
</dbReference>
<evidence type="ECO:0000256" key="8">
    <source>
        <dbReference type="ARBA" id="ARBA00023212"/>
    </source>
</evidence>
<feature type="region of interest" description="Disordered" evidence="12">
    <location>
        <begin position="1531"/>
        <end position="1601"/>
    </location>
</feature>
<dbReference type="Ensembl" id="ENSSHBT00005030152.1">
    <property type="protein sequence ID" value="ENSSHBP00005025340.1"/>
    <property type="gene ID" value="ENSSHBG00005021076.1"/>
</dbReference>
<evidence type="ECO:0000256" key="9">
    <source>
        <dbReference type="ARBA" id="ARBA00053332"/>
    </source>
</evidence>
<keyword evidence="5" id="KW-0597">Phosphoprotein</keyword>
<feature type="compositionally biased region" description="Basic and acidic residues" evidence="12">
    <location>
        <begin position="798"/>
        <end position="808"/>
    </location>
</feature>
<feature type="compositionally biased region" description="Polar residues" evidence="12">
    <location>
        <begin position="1201"/>
        <end position="1213"/>
    </location>
</feature>
<feature type="compositionally biased region" description="Low complexity" evidence="12">
    <location>
        <begin position="268"/>
        <end position="278"/>
    </location>
</feature>
<protein>
    <recommendedName>
        <fullName evidence="11">Centrosomal protein of 170 kDa</fullName>
    </recommendedName>
</protein>
<dbReference type="CDD" id="cd22724">
    <property type="entry name" value="FHA_Cep170A"/>
    <property type="match status" value="1"/>
</dbReference>
<keyword evidence="15" id="KW-1185">Reference proteome</keyword>
<feature type="compositionally biased region" description="Basic and acidic residues" evidence="12">
    <location>
        <begin position="659"/>
        <end position="669"/>
    </location>
</feature>
<dbReference type="GeneTree" id="ENSGT00940000155103"/>
<feature type="compositionally biased region" description="Acidic residues" evidence="12">
    <location>
        <begin position="1591"/>
        <end position="1601"/>
    </location>
</feature>
<reference evidence="14" key="3">
    <citation type="submission" date="2025-09" db="UniProtKB">
        <authorList>
            <consortium name="Ensembl"/>
        </authorList>
    </citation>
    <scope>IDENTIFICATION</scope>
</reference>
<feature type="compositionally biased region" description="Polar residues" evidence="12">
    <location>
        <begin position="1540"/>
        <end position="1554"/>
    </location>
</feature>
<feature type="compositionally biased region" description="Polar residues" evidence="12">
    <location>
        <begin position="928"/>
        <end position="952"/>
    </location>
</feature>
<feature type="domain" description="FHA" evidence="13">
    <location>
        <begin position="23"/>
        <end position="73"/>
    </location>
</feature>
<evidence type="ECO:0000313" key="15">
    <source>
        <dbReference type="Proteomes" id="UP000472266"/>
    </source>
</evidence>
<comment type="subcellular location">
    <subcellularLocation>
        <location evidence="1">Cytoplasm</location>
        <location evidence="1">Cytoskeleton</location>
        <location evidence="1">Microtubule organizing center</location>
        <location evidence="1">Centrosome</location>
        <location evidence="1">Centriole</location>
    </subcellularLocation>
    <subcellularLocation>
        <location evidence="2">Cytoplasm</location>
        <location evidence="2">Cytoskeleton</location>
        <location evidence="2">Spindle</location>
    </subcellularLocation>
</comment>
<comment type="subunit">
    <text evidence="10">Interacts with CCDC68 and CCDC120; leading to recruitment to centrosomes. Interacts with PLK1. Interacts with NIN. Interacts with FHDC1. Interacts with CCDC61. Interacts with TBK1; efficient complex formation may be dependent on the presence of CCDC61.</text>
</comment>
<feature type="compositionally biased region" description="Basic and acidic residues" evidence="12">
    <location>
        <begin position="574"/>
        <end position="584"/>
    </location>
</feature>
<dbReference type="PROSITE" id="PS50006">
    <property type="entry name" value="FHA_DOMAIN"/>
    <property type="match status" value="1"/>
</dbReference>
<feature type="compositionally biased region" description="Low complexity" evidence="12">
    <location>
        <begin position="1128"/>
        <end position="1144"/>
    </location>
</feature>
<feature type="region of interest" description="Disordered" evidence="12">
    <location>
        <begin position="445"/>
        <end position="894"/>
    </location>
</feature>
<comment type="similarity">
    <text evidence="3">Belongs to the CEP170 family.</text>
</comment>
<evidence type="ECO:0000256" key="1">
    <source>
        <dbReference type="ARBA" id="ARBA00004114"/>
    </source>
</evidence>
<dbReference type="GO" id="GO:0005874">
    <property type="term" value="C:microtubule"/>
    <property type="evidence" value="ECO:0007669"/>
    <property type="project" value="UniProtKB-KW"/>
</dbReference>
<feature type="compositionally biased region" description="Basic residues" evidence="12">
    <location>
        <begin position="400"/>
        <end position="413"/>
    </location>
</feature>
<feature type="compositionally biased region" description="Basic and acidic residues" evidence="12">
    <location>
        <begin position="1069"/>
        <end position="1079"/>
    </location>
</feature>
<dbReference type="InterPro" id="IPR051176">
    <property type="entry name" value="Cent_Immune-Sig_Mod"/>
</dbReference>
<feature type="compositionally biased region" description="Polar residues" evidence="12">
    <location>
        <begin position="788"/>
        <end position="797"/>
    </location>
</feature>
<feature type="compositionally biased region" description="Basic residues" evidence="12">
    <location>
        <begin position="489"/>
        <end position="503"/>
    </location>
</feature>
<evidence type="ECO:0000313" key="14">
    <source>
        <dbReference type="Ensembl" id="ENSSHBP00005025340.1"/>
    </source>
</evidence>
<feature type="region of interest" description="Disordered" evidence="12">
    <location>
        <begin position="116"/>
        <end position="227"/>
    </location>
</feature>
<organism evidence="14 15">
    <name type="scientific">Strigops habroptila</name>
    <name type="common">Kakapo</name>
    <dbReference type="NCBI Taxonomy" id="2489341"/>
    <lineage>
        <taxon>Eukaryota</taxon>
        <taxon>Metazoa</taxon>
        <taxon>Chordata</taxon>
        <taxon>Craniata</taxon>
        <taxon>Vertebrata</taxon>
        <taxon>Euteleostomi</taxon>
        <taxon>Archelosauria</taxon>
        <taxon>Archosauria</taxon>
        <taxon>Dinosauria</taxon>
        <taxon>Saurischia</taxon>
        <taxon>Theropoda</taxon>
        <taxon>Coelurosauria</taxon>
        <taxon>Aves</taxon>
        <taxon>Neognathae</taxon>
        <taxon>Neoaves</taxon>
        <taxon>Telluraves</taxon>
        <taxon>Australaves</taxon>
        <taxon>Psittaciformes</taxon>
        <taxon>Psittacidae</taxon>
        <taxon>Strigops</taxon>
    </lineage>
</organism>
<feature type="compositionally biased region" description="Low complexity" evidence="12">
    <location>
        <begin position="1214"/>
        <end position="1229"/>
    </location>
</feature>
<feature type="compositionally biased region" description="Polar residues" evidence="12">
    <location>
        <begin position="521"/>
        <end position="533"/>
    </location>
</feature>
<dbReference type="Proteomes" id="UP000472266">
    <property type="component" value="Chromosome 11"/>
</dbReference>
<dbReference type="Gene3D" id="2.60.200.20">
    <property type="match status" value="1"/>
</dbReference>
<gene>
    <name evidence="14" type="primary">CEP170</name>
</gene>
<feature type="compositionally biased region" description="Polar residues" evidence="12">
    <location>
        <begin position="1046"/>
        <end position="1056"/>
    </location>
</feature>
<feature type="region of interest" description="Disordered" evidence="12">
    <location>
        <begin position="1388"/>
        <end position="1417"/>
    </location>
</feature>
<evidence type="ECO:0000256" key="7">
    <source>
        <dbReference type="ARBA" id="ARBA00023054"/>
    </source>
</evidence>
<dbReference type="SMART" id="SM00240">
    <property type="entry name" value="FHA"/>
    <property type="match status" value="1"/>
</dbReference>
<dbReference type="Pfam" id="PF15308">
    <property type="entry name" value="CEP170_C"/>
    <property type="match status" value="1"/>
</dbReference>
<feature type="compositionally biased region" description="Basic and acidic residues" evidence="12">
    <location>
        <begin position="190"/>
        <end position="205"/>
    </location>
</feature>
<feature type="region of interest" description="Disordered" evidence="12">
    <location>
        <begin position="1247"/>
        <end position="1269"/>
    </location>
</feature>
<reference evidence="14" key="2">
    <citation type="submission" date="2025-08" db="UniProtKB">
        <authorList>
            <consortium name="Ensembl"/>
        </authorList>
    </citation>
    <scope>IDENTIFICATION</scope>
</reference>
<evidence type="ECO:0000256" key="11">
    <source>
        <dbReference type="ARBA" id="ARBA00070079"/>
    </source>
</evidence>
<feature type="region of interest" description="Disordered" evidence="12">
    <location>
        <begin position="337"/>
        <end position="424"/>
    </location>
</feature>
<accession>A0A672VCR3</accession>
<feature type="compositionally biased region" description="Polar residues" evidence="12">
    <location>
        <begin position="629"/>
        <end position="647"/>
    </location>
</feature>
<dbReference type="CTD" id="9859"/>
<feature type="compositionally biased region" description="Basic and acidic residues" evidence="12">
    <location>
        <begin position="676"/>
        <end position="704"/>
    </location>
</feature>
<feature type="region of interest" description="Disordered" evidence="12">
    <location>
        <begin position="914"/>
        <end position="1235"/>
    </location>
</feature>
<evidence type="ECO:0000256" key="3">
    <source>
        <dbReference type="ARBA" id="ARBA00010436"/>
    </source>
</evidence>
<feature type="compositionally biased region" description="Polar residues" evidence="12">
    <location>
        <begin position="847"/>
        <end position="858"/>
    </location>
</feature>
<dbReference type="GO" id="GO:0005819">
    <property type="term" value="C:spindle"/>
    <property type="evidence" value="ECO:0007669"/>
    <property type="project" value="UniProtKB-SubCell"/>
</dbReference>
<feature type="compositionally biased region" description="Basic and acidic residues" evidence="12">
    <location>
        <begin position="292"/>
        <end position="305"/>
    </location>
</feature>
<feature type="compositionally biased region" description="Basic and acidic residues" evidence="12">
    <location>
        <begin position="914"/>
        <end position="923"/>
    </location>
</feature>
<feature type="compositionally biased region" description="Polar residues" evidence="12">
    <location>
        <begin position="1082"/>
        <end position="1091"/>
    </location>
</feature>
<dbReference type="GO" id="GO:0005814">
    <property type="term" value="C:centriole"/>
    <property type="evidence" value="ECO:0007669"/>
    <property type="project" value="UniProtKB-SubCell"/>
</dbReference>
<keyword evidence="6" id="KW-0493">Microtubule</keyword>
<reference evidence="14 15" key="1">
    <citation type="submission" date="2019-11" db="EMBL/GenBank/DDBJ databases">
        <title>Strigops habroptila (kakapo) genome, bStrHab1, primary haplotype, v2.</title>
        <authorList>
            <person name="Jarvis E.D."/>
            <person name="Howard J."/>
            <person name="Rhie A."/>
            <person name="Phillippy A."/>
            <person name="Korlach J."/>
            <person name="Digby A."/>
            <person name="Iorns D."/>
            <person name="Eason D."/>
            <person name="Robertson B."/>
            <person name="Raemaekers T."/>
            <person name="Howe K."/>
            <person name="Lewin H."/>
            <person name="Damas J."/>
            <person name="Hastie A."/>
            <person name="Tracey A."/>
            <person name="Chow W."/>
            <person name="Fedrigo O."/>
        </authorList>
    </citation>
    <scope>NUCLEOTIDE SEQUENCE [LARGE SCALE GENOMIC DNA]</scope>
</reference>
<keyword evidence="7" id="KW-0175">Coiled coil</keyword>
<feature type="compositionally biased region" description="Polar residues" evidence="12">
    <location>
        <begin position="116"/>
        <end position="125"/>
    </location>
</feature>
<dbReference type="Pfam" id="PF00498">
    <property type="entry name" value="FHA"/>
    <property type="match status" value="1"/>
</dbReference>
<keyword evidence="4" id="KW-0963">Cytoplasm</keyword>
<evidence type="ECO:0000256" key="12">
    <source>
        <dbReference type="SAM" id="MobiDB-lite"/>
    </source>
</evidence>
<dbReference type="InterPro" id="IPR008984">
    <property type="entry name" value="SMAD_FHA_dom_sf"/>
</dbReference>
<evidence type="ECO:0000256" key="5">
    <source>
        <dbReference type="ARBA" id="ARBA00022553"/>
    </source>
</evidence>
<dbReference type="GeneID" id="115613645"/>
<evidence type="ECO:0000256" key="6">
    <source>
        <dbReference type="ARBA" id="ARBA00022701"/>
    </source>
</evidence>
<feature type="compositionally biased region" description="Polar residues" evidence="12">
    <location>
        <begin position="705"/>
        <end position="714"/>
    </location>
</feature>
<feature type="region of interest" description="Disordered" evidence="12">
    <location>
        <begin position="1334"/>
        <end position="1354"/>
    </location>
</feature>
<dbReference type="InterPro" id="IPR000253">
    <property type="entry name" value="FHA_dom"/>
</dbReference>
<dbReference type="PANTHER" id="PTHR15715">
    <property type="entry name" value="CENTROSOMAL PROTEIN OF 170 KDA"/>
    <property type="match status" value="1"/>
</dbReference>
<feature type="region of interest" description="Disordered" evidence="12">
    <location>
        <begin position="262"/>
        <end position="319"/>
    </location>
</feature>
<evidence type="ECO:0000259" key="13">
    <source>
        <dbReference type="PROSITE" id="PS50006"/>
    </source>
</evidence>
<proteinExistence type="inferred from homology"/>
<dbReference type="FunFam" id="2.60.200.20:FF:000018">
    <property type="entry name" value="Centrosomal protein of 170 kDa"/>
    <property type="match status" value="1"/>
</dbReference>
<comment type="function">
    <text evidence="9">Plays a role in microtubule organization. Required for centriole subdistal appendage assembly.</text>
</comment>
<evidence type="ECO:0000256" key="4">
    <source>
        <dbReference type="ARBA" id="ARBA00022490"/>
    </source>
</evidence>
<feature type="compositionally biased region" description="Basic and acidic residues" evidence="12">
    <location>
        <begin position="139"/>
        <end position="165"/>
    </location>
</feature>
<sequence>MSLTSWFLVSSGGTRHRLPREMIFVGRDDCELMLQSRSVDKQHAVLNYDASTDEHLVKDLGSLNGTFVNDVRIPEQTYITLKLEDKLRFGYDTNLFTVVRGEMRVPEEALKHEKFTSQLQLSQKSSEVEGSKQTSSKSSESKVTDSTAEVHHKTAEAQKSEEKSVDLSAMPRGTPLYGQPAWWGDDEADEKSGCKQDSKQEEKMQEAGASGSSTDAKQAEEQPAAASEELYPFCREPSYFEIPTKEFQPPSQVAESTIHEIPTKDTQSSHASGAGHASFTIEFDDNTPGKVTIKDHVTKFTSEQRHKSKKPSSSGQDLPGLQTVMMAAESKVADWLAQNNPPRMIWEPTEEDSKSIKSDVPVYLKRLKGNKHDDGTQSDSENAGAHRHYSKRAALEEHLRHHHTELKKSHQKVHSSEKQQEQAGLSQTAFMIEFFDEDHPRKRRSYSFSQNVGGLCPESPSPAPHVRAERVKPTSGEKPVPSSVQAGSSHHRAVHGVHAKLLKQKSEEPSLPVLQAALLRSSGSLGHRPSQNQEMDKKLKSQHISAATEKDNEDDQSDKGTYTIELENPNSEEMEARKMIDKEGSSAPGSKRWVSQWASLAANHTRHDQDDIRLESSVSLPLENDTDISESGISIRSTGSAASMTSQGERKRRTLPQLPKEEKVNESSKAKPTSRQRSEIGEKQDTELQEKETPDRPSDADSRNVAKSSRTMNGLSPKATGDKVFSFPSSSSKERVETGRETSVVKQALAKIQQQERKEQGHWTPTKLSSTKPAANQVEKGREEITMSPKTSGNQDKTLGHITDKAEMKLVQSEGKRRKNEETMKGQTPKPSGGEKKESSKPLVRQGSFTIDKPSTNIPIELIPHINKQSGCAAPLASANRIRDRSDSMDTDSSLDTTLILKDTEAVMAFLEAKLREENKTDEGPETPSYNRDNSISPESDVDTASTISLVTGDSERKSTQKRKTFTTLYKDRCSSGSPSKDVLKSSATSAREKMEKKTKSRSSDGGSRADARKAVQSSGRMRQPSVDLTDDDQTSSVPHSAISDILSSDQETYSGKSHGRVPFASADELLHSKMEGKSAKSKTSSVAFGQSSKSTTLPRPRPTRTSLLRRARLGEASDSELADADKASVASEVSTTSSTSKPPSGRRSISRIDLLAQPRRNRLGSLSARSDSEATITRSTATSRTPEAIIRSSARLASAGDSSKVSARTRANSISRLSDSKSKSLASAHNSPSVSARWRRFPTDYASTSEDEFGSNRNSPKHTRLRTSPALKTTRLQSTGTAAQSSNTFKHRIKEQEDYIRDWTAHREEIARISQDLALIAREINDVAGEIDSVTSSGTAPSTTVSTAATTPGSAIDTREEVGDLHGEMHKLVDRVFDESLNFRKIPPLVHSKPPEGNGRPNDAGPQLTGTLDPPKITRRRTWSRDEVMGDSLLLSSVFQFSRKIRQSIDKTAGKIRILFKDKDRNWEEIENKLRAESEVPIVKTSSMEISSILQELKRVEKQLQAINSMIDPDGTLDALSNLGFTSPILPAQPKAKSSPVSQSTRPQVQPNCQPEARALQPAAGPVAAEFENAESESDFSIRFNRFNPDGEEEDATLRE</sequence>
<feature type="compositionally biased region" description="Low complexity" evidence="12">
    <location>
        <begin position="1092"/>
        <end position="1109"/>
    </location>
</feature>
<dbReference type="PANTHER" id="PTHR15715:SF17">
    <property type="entry name" value="CENTROSOMAL PROTEIN OF 170 KDA"/>
    <property type="match status" value="1"/>
</dbReference>
<evidence type="ECO:0000256" key="10">
    <source>
        <dbReference type="ARBA" id="ARBA00065884"/>
    </source>
</evidence>
<evidence type="ECO:0000256" key="2">
    <source>
        <dbReference type="ARBA" id="ARBA00004186"/>
    </source>
</evidence>
<feature type="compositionally biased region" description="Low complexity" evidence="12">
    <location>
        <begin position="1175"/>
        <end position="1200"/>
    </location>
</feature>
<dbReference type="RefSeq" id="XP_030355279.1">
    <property type="nucleotide sequence ID" value="XM_030499419.1"/>
</dbReference>
<keyword evidence="8" id="KW-0206">Cytoskeleton</keyword>